<dbReference type="InterPro" id="IPR004398">
    <property type="entry name" value="RNA_MeTrfase_RsmD"/>
</dbReference>
<comment type="caution">
    <text evidence="3">The sequence shown here is derived from an EMBL/GenBank/DDBJ whole genome shotgun (WGS) entry which is preliminary data.</text>
</comment>
<dbReference type="NCBIfam" id="TIGR00095">
    <property type="entry name" value="16S rRNA (guanine(966)-N(2))-methyltransferase RsmD"/>
    <property type="match status" value="1"/>
</dbReference>
<dbReference type="Gene3D" id="3.40.50.150">
    <property type="entry name" value="Vaccinia Virus protein VP39"/>
    <property type="match status" value="1"/>
</dbReference>
<keyword evidence="4" id="KW-1185">Reference proteome</keyword>
<evidence type="ECO:0000313" key="3">
    <source>
        <dbReference type="EMBL" id="MCP1101099.1"/>
    </source>
</evidence>
<dbReference type="Proteomes" id="UP001523566">
    <property type="component" value="Unassembled WGS sequence"/>
</dbReference>
<accession>A0ABT1E5K1</accession>
<dbReference type="EC" id="2.1.1.171" evidence="3"/>
<dbReference type="EMBL" id="JAMZFW010000002">
    <property type="protein sequence ID" value="MCP1101099.1"/>
    <property type="molecule type" value="Genomic_DNA"/>
</dbReference>
<dbReference type="Pfam" id="PF03602">
    <property type="entry name" value="Cons_hypoth95"/>
    <property type="match status" value="1"/>
</dbReference>
<dbReference type="GO" id="GO:0052913">
    <property type="term" value="F:16S rRNA (guanine(966)-N(2))-methyltransferase activity"/>
    <property type="evidence" value="ECO:0007669"/>
    <property type="project" value="UniProtKB-EC"/>
</dbReference>
<dbReference type="PIRSF" id="PIRSF004553">
    <property type="entry name" value="CHP00095"/>
    <property type="match status" value="1"/>
</dbReference>
<dbReference type="PANTHER" id="PTHR43542:SF1">
    <property type="entry name" value="METHYLTRANSFERASE"/>
    <property type="match status" value="1"/>
</dbReference>
<dbReference type="CDD" id="cd02440">
    <property type="entry name" value="AdoMet_MTases"/>
    <property type="match status" value="1"/>
</dbReference>
<organism evidence="3 4">
    <name type="scientific">Aequitasia blattaphilus</name>
    <dbReference type="NCBI Taxonomy" id="2949332"/>
    <lineage>
        <taxon>Bacteria</taxon>
        <taxon>Bacillati</taxon>
        <taxon>Bacillota</taxon>
        <taxon>Clostridia</taxon>
        <taxon>Lachnospirales</taxon>
        <taxon>Lachnospiraceae</taxon>
        <taxon>Aequitasia</taxon>
    </lineage>
</organism>
<dbReference type="InterPro" id="IPR029063">
    <property type="entry name" value="SAM-dependent_MTases_sf"/>
</dbReference>
<dbReference type="InterPro" id="IPR002052">
    <property type="entry name" value="DNA_methylase_N6_adenine_CS"/>
</dbReference>
<keyword evidence="1 3" id="KW-0489">Methyltransferase</keyword>
<keyword evidence="2 3" id="KW-0808">Transferase</keyword>
<sequence>MRVIAGSCRSLRLKTVEGKDTRPTTDRIKETLFNMISNTIPDGVFLDLFAGSGGIGIEALSRGAKECVFVEKNGMAIRVINENLEHTGLKELSTVYQSDALSALKRMENSKKFDVIFVDPPYDGGFYDEILFYLSKSKLIDEESLIIMESRKEEEFSNLEELGFQLIKEKIYKGNKHIFIERRGEKE</sequence>
<evidence type="ECO:0000256" key="2">
    <source>
        <dbReference type="ARBA" id="ARBA00022679"/>
    </source>
</evidence>
<evidence type="ECO:0000256" key="1">
    <source>
        <dbReference type="ARBA" id="ARBA00022603"/>
    </source>
</evidence>
<dbReference type="PROSITE" id="PS00092">
    <property type="entry name" value="N6_MTASE"/>
    <property type="match status" value="1"/>
</dbReference>
<dbReference type="PANTHER" id="PTHR43542">
    <property type="entry name" value="METHYLTRANSFERASE"/>
    <property type="match status" value="1"/>
</dbReference>
<reference evidence="3 4" key="1">
    <citation type="journal article" date="2022" name="Genome Biol. Evol.">
        <title>Host diet, physiology and behaviors set the stage for Lachnospiraceae cladogenesis.</title>
        <authorList>
            <person name="Vera-Ponce De Leon A."/>
            <person name="Schneider M."/>
            <person name="Jahnes B.C."/>
            <person name="Sadowski V."/>
            <person name="Camuy-Velez L.A."/>
            <person name="Duan J."/>
            <person name="Sabree Z.L."/>
        </authorList>
    </citation>
    <scope>NUCLEOTIDE SEQUENCE [LARGE SCALE GENOMIC DNA]</scope>
    <source>
        <strain evidence="3 4">PAL113</strain>
    </source>
</reference>
<gene>
    <name evidence="3" type="primary">rsmD</name>
    <name evidence="3" type="ORF">NK125_01560</name>
</gene>
<dbReference type="RefSeq" id="WP_262064887.1">
    <property type="nucleotide sequence ID" value="NZ_JAMXOD010000002.1"/>
</dbReference>
<protein>
    <submittedName>
        <fullName evidence="3">16S rRNA (Guanine(966)-N(2))-methyltransferase RsmD</fullName>
        <ecNumber evidence="3">2.1.1.171</ecNumber>
    </submittedName>
</protein>
<proteinExistence type="predicted"/>
<name>A0ABT1E5K1_9FIRM</name>
<dbReference type="SUPFAM" id="SSF53335">
    <property type="entry name" value="S-adenosyl-L-methionine-dependent methyltransferases"/>
    <property type="match status" value="1"/>
</dbReference>
<evidence type="ECO:0000313" key="4">
    <source>
        <dbReference type="Proteomes" id="UP001523566"/>
    </source>
</evidence>